<evidence type="ECO:0000256" key="12">
    <source>
        <dbReference type="ARBA" id="ARBA00052467"/>
    </source>
</evidence>
<organism evidence="17 18">
    <name type="scientific">Candidatus Blautia faecavium</name>
    <dbReference type="NCBI Taxonomy" id="2838487"/>
    <lineage>
        <taxon>Bacteria</taxon>
        <taxon>Bacillati</taxon>
        <taxon>Bacillota</taxon>
        <taxon>Clostridia</taxon>
        <taxon>Lachnospirales</taxon>
        <taxon>Lachnospiraceae</taxon>
        <taxon>Blautia</taxon>
    </lineage>
</organism>
<evidence type="ECO:0000256" key="10">
    <source>
        <dbReference type="ARBA" id="ARBA00051096"/>
    </source>
</evidence>
<comment type="subcellular location">
    <subcellularLocation>
        <location evidence="14">Cytoplasm</location>
    </subcellularLocation>
</comment>
<dbReference type="GO" id="GO:0033818">
    <property type="term" value="F:beta-ketoacyl-acyl-carrier-protein synthase III activity"/>
    <property type="evidence" value="ECO:0007669"/>
    <property type="project" value="UniProtKB-UniRule"/>
</dbReference>
<evidence type="ECO:0000259" key="16">
    <source>
        <dbReference type="Pfam" id="PF08545"/>
    </source>
</evidence>
<keyword evidence="7 14" id="KW-0275">Fatty acid biosynthesis</keyword>
<comment type="similarity">
    <text evidence="2 14">Belongs to the thiolase-like superfamily. FabH family.</text>
</comment>
<keyword evidence="8 14" id="KW-0511">Multifunctional enzyme</keyword>
<keyword evidence="14" id="KW-0963">Cytoplasm</keyword>
<dbReference type="InterPro" id="IPR013751">
    <property type="entry name" value="ACP_syn_III_N"/>
</dbReference>
<evidence type="ECO:0000256" key="8">
    <source>
        <dbReference type="ARBA" id="ARBA00023268"/>
    </source>
</evidence>
<dbReference type="Proteomes" id="UP000823842">
    <property type="component" value="Unassembled WGS sequence"/>
</dbReference>
<comment type="function">
    <text evidence="14">Catalyzes the condensation reaction of fatty acid synthesis by the addition to an acyl acceptor of two carbons from malonyl-ACP. Catalyzes the first condensation reaction which initiates fatty acid synthesis and may therefore play a role in governing the total rate of fatty acid production. Possesses both acetoacetyl-ACP synthase and acetyl transacylase activities. Its substrate specificity determines the biosynthesis of branched-chain and/or straight-chain of fatty acids.</text>
</comment>
<comment type="catalytic activity">
    <reaction evidence="10">
        <text>malonyl-[ACP] + acetyl-CoA + H(+) = 3-oxobutanoyl-[ACP] + CO2 + CoA</text>
        <dbReference type="Rhea" id="RHEA:12080"/>
        <dbReference type="Rhea" id="RHEA-COMP:9623"/>
        <dbReference type="Rhea" id="RHEA-COMP:9625"/>
        <dbReference type="ChEBI" id="CHEBI:15378"/>
        <dbReference type="ChEBI" id="CHEBI:16526"/>
        <dbReference type="ChEBI" id="CHEBI:57287"/>
        <dbReference type="ChEBI" id="CHEBI:57288"/>
        <dbReference type="ChEBI" id="CHEBI:78449"/>
        <dbReference type="ChEBI" id="CHEBI:78450"/>
        <dbReference type="EC" id="2.3.1.180"/>
    </reaction>
    <physiologicalReaction direction="left-to-right" evidence="10">
        <dbReference type="Rhea" id="RHEA:12081"/>
    </physiologicalReaction>
</comment>
<feature type="domain" description="Beta-ketoacyl-[acyl-carrier-protein] synthase III C-terminal" evidence="15">
    <location>
        <begin position="232"/>
        <end position="320"/>
    </location>
</feature>
<dbReference type="GO" id="GO:0004315">
    <property type="term" value="F:3-oxoacyl-[acyl-carrier-protein] synthase activity"/>
    <property type="evidence" value="ECO:0007669"/>
    <property type="project" value="InterPro"/>
</dbReference>
<dbReference type="GO" id="GO:0005737">
    <property type="term" value="C:cytoplasm"/>
    <property type="evidence" value="ECO:0007669"/>
    <property type="project" value="UniProtKB-SubCell"/>
</dbReference>
<dbReference type="NCBIfam" id="TIGR00747">
    <property type="entry name" value="fabH"/>
    <property type="match status" value="1"/>
</dbReference>
<dbReference type="PANTHER" id="PTHR43091">
    <property type="entry name" value="3-OXOACYL-[ACYL-CARRIER-PROTEIN] SYNTHASE"/>
    <property type="match status" value="1"/>
</dbReference>
<sequence>MTTRIIGTGSALPAYTLTNDDLSKFLDTSDEWIRTRTGIRSRQLAGEGETAVTLAAEAGKKALEAGKTAPCEIQMVFVATCSSENYFPSVACRVQEALGLKNASALDLSAACSGFLFALHTAHAYIMSGYCDTALVIGTETLSRTIDWTDRSTCVLFGDGAGACVVKKDEEGILDVVQHSDGTRGDVLMASAESRPTPVSAARKGMPLQMDGQAVFRFAVKTVPECIQELMDKTGRSLEEIDHVVLHQANSRIIEAVAKRLHMPLEKFRMNLDRHGNTSAASIPILLDELNRNGTLHKGDLVLLSGFGAGLTWGSALLTW</sequence>
<evidence type="ECO:0000256" key="11">
    <source>
        <dbReference type="ARBA" id="ARBA00052407"/>
    </source>
</evidence>
<dbReference type="EMBL" id="DWYZ01000168">
    <property type="protein sequence ID" value="HJB28927.1"/>
    <property type="molecule type" value="Genomic_DNA"/>
</dbReference>
<evidence type="ECO:0000256" key="3">
    <source>
        <dbReference type="ARBA" id="ARBA00022516"/>
    </source>
</evidence>
<dbReference type="EC" id="2.3.1.180" evidence="14"/>
<keyword evidence="6 14" id="KW-0443">Lipid metabolism</keyword>
<dbReference type="HAMAP" id="MF_01815">
    <property type="entry name" value="FabH"/>
    <property type="match status" value="1"/>
</dbReference>
<comment type="catalytic activity">
    <reaction evidence="11">
        <text>(2S)-2-methylbutanoyl-CoA + malonyl-[ACP] + H(+) = (4S)-4-methyl-3-oxohexanoyl-[ACP] + CO2 + CoA</text>
        <dbReference type="Rhea" id="RHEA:42276"/>
        <dbReference type="Rhea" id="RHEA-COMP:9623"/>
        <dbReference type="Rhea" id="RHEA-COMP:17148"/>
        <dbReference type="ChEBI" id="CHEBI:15378"/>
        <dbReference type="ChEBI" id="CHEBI:16526"/>
        <dbReference type="ChEBI" id="CHEBI:57287"/>
        <dbReference type="ChEBI" id="CHEBI:78449"/>
        <dbReference type="ChEBI" id="CHEBI:88166"/>
        <dbReference type="ChEBI" id="CHEBI:167462"/>
        <dbReference type="EC" id="2.3.1.300"/>
    </reaction>
    <physiologicalReaction direction="left-to-right" evidence="11">
        <dbReference type="Rhea" id="RHEA:42277"/>
    </physiologicalReaction>
</comment>
<dbReference type="Pfam" id="PF08541">
    <property type="entry name" value="ACP_syn_III_C"/>
    <property type="match status" value="1"/>
</dbReference>
<comment type="domain">
    <text evidence="14">The last Arg residue of the ACP-binding site is essential for the weak association between ACP/AcpP and FabH.</text>
</comment>
<dbReference type="SUPFAM" id="SSF53901">
    <property type="entry name" value="Thiolase-like"/>
    <property type="match status" value="1"/>
</dbReference>
<dbReference type="PANTHER" id="PTHR43091:SF1">
    <property type="entry name" value="BETA-KETOACYL-[ACYL-CARRIER-PROTEIN] SYNTHASE III, CHLOROPLASTIC"/>
    <property type="match status" value="1"/>
</dbReference>
<reference evidence="17" key="2">
    <citation type="submission" date="2021-04" db="EMBL/GenBank/DDBJ databases">
        <authorList>
            <person name="Gilroy R."/>
        </authorList>
    </citation>
    <scope>NUCLEOTIDE SEQUENCE</scope>
    <source>
        <strain evidence="17">ChiSjej1B19-5720</strain>
    </source>
</reference>
<keyword evidence="4 14" id="KW-0808">Transferase</keyword>
<evidence type="ECO:0000256" key="4">
    <source>
        <dbReference type="ARBA" id="ARBA00022679"/>
    </source>
</evidence>
<dbReference type="NCBIfam" id="NF006829">
    <property type="entry name" value="PRK09352.1"/>
    <property type="match status" value="1"/>
</dbReference>
<evidence type="ECO:0000256" key="2">
    <source>
        <dbReference type="ARBA" id="ARBA00008642"/>
    </source>
</evidence>
<comment type="catalytic activity">
    <reaction evidence="13">
        <text>3-methylbutanoyl-CoA + malonyl-[ACP] + H(+) = 5-methyl-3-oxohexanoyl-[ACP] + CO2 + CoA</text>
        <dbReference type="Rhea" id="RHEA:42272"/>
        <dbReference type="Rhea" id="RHEA-COMP:9623"/>
        <dbReference type="Rhea" id="RHEA-COMP:9941"/>
        <dbReference type="ChEBI" id="CHEBI:15378"/>
        <dbReference type="ChEBI" id="CHEBI:16526"/>
        <dbReference type="ChEBI" id="CHEBI:57287"/>
        <dbReference type="ChEBI" id="CHEBI:57345"/>
        <dbReference type="ChEBI" id="CHEBI:78449"/>
        <dbReference type="ChEBI" id="CHEBI:78822"/>
        <dbReference type="EC" id="2.3.1.300"/>
    </reaction>
    <physiologicalReaction direction="left-to-right" evidence="13">
        <dbReference type="Rhea" id="RHEA:42273"/>
    </physiologicalReaction>
</comment>
<protein>
    <recommendedName>
        <fullName evidence="14">Beta-ketoacyl-[acyl-carrier-protein] synthase III</fullName>
        <shortName evidence="14">Beta-ketoacyl-ACP synthase III</shortName>
        <shortName evidence="14">KAS III</shortName>
        <ecNumber evidence="14">2.3.1.180</ecNumber>
    </recommendedName>
    <alternativeName>
        <fullName evidence="14">3-oxoacyl-[acyl-carrier-protein] synthase 3</fullName>
    </alternativeName>
    <alternativeName>
        <fullName evidence="14">3-oxoacyl-[acyl-carrier-protein] synthase III</fullName>
    </alternativeName>
</protein>
<evidence type="ECO:0000256" key="14">
    <source>
        <dbReference type="HAMAP-Rule" id="MF_01815"/>
    </source>
</evidence>
<proteinExistence type="inferred from homology"/>
<comment type="caution">
    <text evidence="17">The sequence shown here is derived from an EMBL/GenBank/DDBJ whole genome shotgun (WGS) entry which is preliminary data.</text>
</comment>
<dbReference type="InterPro" id="IPR013747">
    <property type="entry name" value="ACP_syn_III_C"/>
</dbReference>
<gene>
    <name evidence="14" type="primary">fabH</name>
    <name evidence="17" type="ORF">IAA06_09065</name>
</gene>
<evidence type="ECO:0000256" key="1">
    <source>
        <dbReference type="ARBA" id="ARBA00005194"/>
    </source>
</evidence>
<dbReference type="AlphaFoldDB" id="A0A9D2LT44"/>
<evidence type="ECO:0000313" key="17">
    <source>
        <dbReference type="EMBL" id="HJB28927.1"/>
    </source>
</evidence>
<feature type="region of interest" description="ACP-binding" evidence="14">
    <location>
        <begin position="248"/>
        <end position="252"/>
    </location>
</feature>
<name>A0A9D2LT44_9FIRM</name>
<dbReference type="Gene3D" id="3.40.47.10">
    <property type="match status" value="1"/>
</dbReference>
<feature type="active site" evidence="14">
    <location>
        <position position="247"/>
    </location>
</feature>
<dbReference type="InterPro" id="IPR016039">
    <property type="entry name" value="Thiolase-like"/>
</dbReference>
<evidence type="ECO:0000256" key="6">
    <source>
        <dbReference type="ARBA" id="ARBA00023098"/>
    </source>
</evidence>
<accession>A0A9D2LT44</accession>
<dbReference type="FunFam" id="3.40.47.10:FF:000004">
    <property type="entry name" value="3-oxoacyl-[acyl-carrier-protein] synthase 3"/>
    <property type="match status" value="1"/>
</dbReference>
<evidence type="ECO:0000256" key="7">
    <source>
        <dbReference type="ARBA" id="ARBA00023160"/>
    </source>
</evidence>
<keyword evidence="3 14" id="KW-0444">Lipid biosynthesis</keyword>
<comment type="pathway">
    <text evidence="1 14">Lipid metabolism; fatty acid biosynthesis.</text>
</comment>
<dbReference type="CDD" id="cd00830">
    <property type="entry name" value="KAS_III"/>
    <property type="match status" value="1"/>
</dbReference>
<feature type="active site" evidence="14">
    <location>
        <position position="112"/>
    </location>
</feature>
<dbReference type="GO" id="GO:0006633">
    <property type="term" value="P:fatty acid biosynthetic process"/>
    <property type="evidence" value="ECO:0007669"/>
    <property type="project" value="UniProtKB-UniRule"/>
</dbReference>
<feature type="domain" description="Beta-ketoacyl-[acyl-carrier-protein] synthase III N-terminal" evidence="16">
    <location>
        <begin position="106"/>
        <end position="182"/>
    </location>
</feature>
<evidence type="ECO:0000256" key="9">
    <source>
        <dbReference type="ARBA" id="ARBA00023315"/>
    </source>
</evidence>
<evidence type="ECO:0000256" key="13">
    <source>
        <dbReference type="ARBA" id="ARBA00052985"/>
    </source>
</evidence>
<dbReference type="Pfam" id="PF08545">
    <property type="entry name" value="ACP_syn_III"/>
    <property type="match status" value="1"/>
</dbReference>
<evidence type="ECO:0000259" key="15">
    <source>
        <dbReference type="Pfam" id="PF08541"/>
    </source>
</evidence>
<feature type="active site" evidence="14">
    <location>
        <position position="277"/>
    </location>
</feature>
<evidence type="ECO:0000313" key="18">
    <source>
        <dbReference type="Proteomes" id="UP000823842"/>
    </source>
</evidence>
<evidence type="ECO:0000256" key="5">
    <source>
        <dbReference type="ARBA" id="ARBA00022832"/>
    </source>
</evidence>
<comment type="subunit">
    <text evidence="14">Homodimer.</text>
</comment>
<reference evidence="17" key="1">
    <citation type="journal article" date="2021" name="PeerJ">
        <title>Extensive microbial diversity within the chicken gut microbiome revealed by metagenomics and culture.</title>
        <authorList>
            <person name="Gilroy R."/>
            <person name="Ravi A."/>
            <person name="Getino M."/>
            <person name="Pursley I."/>
            <person name="Horton D.L."/>
            <person name="Alikhan N.F."/>
            <person name="Baker D."/>
            <person name="Gharbi K."/>
            <person name="Hall N."/>
            <person name="Watson M."/>
            <person name="Adriaenssens E.M."/>
            <person name="Foster-Nyarko E."/>
            <person name="Jarju S."/>
            <person name="Secka A."/>
            <person name="Antonio M."/>
            <person name="Oren A."/>
            <person name="Chaudhuri R.R."/>
            <person name="La Ragione R."/>
            <person name="Hildebrand F."/>
            <person name="Pallen M.J."/>
        </authorList>
    </citation>
    <scope>NUCLEOTIDE SEQUENCE</scope>
    <source>
        <strain evidence="17">ChiSjej1B19-5720</strain>
    </source>
</reference>
<dbReference type="InterPro" id="IPR004655">
    <property type="entry name" value="FabH"/>
</dbReference>
<comment type="catalytic activity">
    <reaction evidence="12">
        <text>2-methylpropanoyl-CoA + malonyl-[ACP] + H(+) = 4-methyl-3-oxopentanoyl-[ACP] + CO2 + CoA</text>
        <dbReference type="Rhea" id="RHEA:42268"/>
        <dbReference type="Rhea" id="RHEA-COMP:9623"/>
        <dbReference type="Rhea" id="RHEA-COMP:9940"/>
        <dbReference type="ChEBI" id="CHEBI:15378"/>
        <dbReference type="ChEBI" id="CHEBI:16526"/>
        <dbReference type="ChEBI" id="CHEBI:57287"/>
        <dbReference type="ChEBI" id="CHEBI:57338"/>
        <dbReference type="ChEBI" id="CHEBI:78449"/>
        <dbReference type="ChEBI" id="CHEBI:78820"/>
        <dbReference type="EC" id="2.3.1.300"/>
    </reaction>
    <physiologicalReaction direction="left-to-right" evidence="12">
        <dbReference type="Rhea" id="RHEA:42269"/>
    </physiologicalReaction>
</comment>
<keyword evidence="5 14" id="KW-0276">Fatty acid metabolism</keyword>
<keyword evidence="9 14" id="KW-0012">Acyltransferase</keyword>